<dbReference type="EMBL" id="AP017470">
    <property type="protein sequence ID" value="BBB33533.1"/>
    <property type="molecule type" value="Genomic_DNA"/>
</dbReference>
<proteinExistence type="predicted"/>
<dbReference type="KEGG" id="thyd:TTHT_2096"/>
<dbReference type="InterPro" id="IPR051829">
    <property type="entry name" value="Multiheme_Cytochr_ET"/>
</dbReference>
<feature type="domain" description="Doubled CXXCH motif" evidence="3">
    <location>
        <begin position="166"/>
        <end position="208"/>
    </location>
</feature>
<feature type="chain" id="PRO_5032326178" evidence="2">
    <location>
        <begin position="26"/>
        <end position="295"/>
    </location>
</feature>
<feature type="domain" description="Doubled CXXCH motif" evidence="3">
    <location>
        <begin position="121"/>
        <end position="158"/>
    </location>
</feature>
<evidence type="ECO:0000313" key="4">
    <source>
        <dbReference type="EMBL" id="BBB33533.1"/>
    </source>
</evidence>
<feature type="signal peptide" evidence="2">
    <location>
        <begin position="1"/>
        <end position="25"/>
    </location>
</feature>
<dbReference type="NCBIfam" id="TIGR03508">
    <property type="entry name" value="decahem_SO"/>
    <property type="match status" value="1"/>
</dbReference>
<dbReference type="Proteomes" id="UP000595564">
    <property type="component" value="Chromosome"/>
</dbReference>
<reference evidence="4 5" key="1">
    <citation type="journal article" date="2012" name="Extremophiles">
        <title>Thermotomaculum hydrothermale gen. nov., sp. nov., a novel heterotrophic thermophile within the phylum Acidobacteria from a deep-sea hydrothermal vent chimney in the Southern Okinawa Trough.</title>
        <authorList>
            <person name="Izumi H."/>
            <person name="Nunoura T."/>
            <person name="Miyazaki M."/>
            <person name="Mino S."/>
            <person name="Toki T."/>
            <person name="Takai K."/>
            <person name="Sako Y."/>
            <person name="Sawabe T."/>
            <person name="Nakagawa S."/>
        </authorList>
    </citation>
    <scope>NUCLEOTIDE SEQUENCE [LARGE SCALE GENOMIC DNA]</scope>
    <source>
        <strain evidence="4 5">AC55</strain>
    </source>
</reference>
<name>A0A7R6PPN5_9BACT</name>
<dbReference type="InterPro" id="IPR036280">
    <property type="entry name" value="Multihaem_cyt_sf"/>
</dbReference>
<evidence type="ECO:0000259" key="3">
    <source>
        <dbReference type="Pfam" id="PF09699"/>
    </source>
</evidence>
<dbReference type="InterPro" id="IPR020015">
    <property type="entry name" value="Decahaem_cyt-c_DmsE"/>
</dbReference>
<keyword evidence="4" id="KW-0449">Lipoprotein</keyword>
<dbReference type="GO" id="GO:0016491">
    <property type="term" value="F:oxidoreductase activity"/>
    <property type="evidence" value="ECO:0007669"/>
    <property type="project" value="TreeGrafter"/>
</dbReference>
<organism evidence="4 5">
    <name type="scientific">Thermotomaculum hydrothermale</name>
    <dbReference type="NCBI Taxonomy" id="981385"/>
    <lineage>
        <taxon>Bacteria</taxon>
        <taxon>Pseudomonadati</taxon>
        <taxon>Acidobacteriota</taxon>
        <taxon>Holophagae</taxon>
        <taxon>Thermotomaculales</taxon>
        <taxon>Thermotomaculaceae</taxon>
        <taxon>Thermotomaculum</taxon>
    </lineage>
</organism>
<dbReference type="AlphaFoldDB" id="A0A7R6PPN5"/>
<evidence type="ECO:0000256" key="2">
    <source>
        <dbReference type="SAM" id="SignalP"/>
    </source>
</evidence>
<evidence type="ECO:0000313" key="5">
    <source>
        <dbReference type="Proteomes" id="UP000595564"/>
    </source>
</evidence>
<gene>
    <name evidence="4" type="ORF">TTHT_2096</name>
</gene>
<evidence type="ECO:0000256" key="1">
    <source>
        <dbReference type="ARBA" id="ARBA00022729"/>
    </source>
</evidence>
<keyword evidence="1 2" id="KW-0732">Signal</keyword>
<keyword evidence="5" id="KW-1185">Reference proteome</keyword>
<dbReference type="PANTHER" id="PTHR35038:SF6">
    <property type="entry name" value="SURFACE LOCALIZED DECAHEME CYTOCHROME C LIPOPROTEIN"/>
    <property type="match status" value="1"/>
</dbReference>
<protein>
    <submittedName>
        <fullName evidence="4">Lipoprotein cytochrome c</fullName>
    </submittedName>
</protein>
<accession>A0A7R6PPN5</accession>
<dbReference type="Gene3D" id="3.90.10.10">
    <property type="entry name" value="Cytochrome C3"/>
    <property type="match status" value="1"/>
</dbReference>
<sequence length="295" mass="33244">MKVRWLPILLAFMVFFAASSLTLKAQEKDMPQYVGSEACADCHEEIYDSFKFTAHGMLTNTNSKEFASCESCHGPGSIHIETNEVKDIYSFRKLSPEKVSSICLKCHLDTDFADWPHTEHFKNGVSCTACHKIHTKRGNYGLKKEGDKLCYSCHMDIKAKFNLPSHHPVKENKMSCLDCHNPHGGEEYNLKTSERKNDLCFKCHADKQGPFTYEHAPVVEDCTICHDPHGTLVNNLLKKTEPFLCLQCHHVHFQIREHLDVRGIASSACTHCHPAIHGTDFPSTLKTNGGSALTR</sequence>
<dbReference type="InterPro" id="IPR010177">
    <property type="entry name" value="Paired_CXXCH_1"/>
</dbReference>
<dbReference type="PANTHER" id="PTHR35038">
    <property type="entry name" value="DISSIMILATORY SULFITE REDUCTASE SIRA"/>
    <property type="match status" value="1"/>
</dbReference>
<dbReference type="Pfam" id="PF09699">
    <property type="entry name" value="Paired_CXXCH_1"/>
    <property type="match status" value="3"/>
</dbReference>
<feature type="domain" description="Doubled CXXCH motif" evidence="3">
    <location>
        <begin position="215"/>
        <end position="250"/>
    </location>
</feature>
<dbReference type="NCBIfam" id="TIGR01905">
    <property type="entry name" value="paired_CXXCH_1"/>
    <property type="match status" value="3"/>
</dbReference>
<dbReference type="NCBIfam" id="NF041028">
    <property type="entry name" value="decahem_GSU2203"/>
    <property type="match status" value="1"/>
</dbReference>
<dbReference type="RefSeq" id="WP_201327844.1">
    <property type="nucleotide sequence ID" value="NZ_AP017470.1"/>
</dbReference>
<dbReference type="SUPFAM" id="SSF48695">
    <property type="entry name" value="Multiheme cytochromes"/>
    <property type="match status" value="1"/>
</dbReference>
<dbReference type="Gene3D" id="1.10.1130.10">
    <property type="entry name" value="Flavocytochrome C3, Chain A"/>
    <property type="match status" value="1"/>
</dbReference>
<dbReference type="Gene3D" id="1.10.1130.20">
    <property type="match status" value="1"/>
</dbReference>